<dbReference type="Gene3D" id="1.10.10.10">
    <property type="entry name" value="Winged helix-like DNA-binding domain superfamily/Winged helix DNA-binding domain"/>
    <property type="match status" value="1"/>
</dbReference>
<dbReference type="InterPro" id="IPR001867">
    <property type="entry name" value="OmpR/PhoB-type_DNA-bd"/>
</dbReference>
<dbReference type="SMART" id="SM00862">
    <property type="entry name" value="Trans_reg_C"/>
    <property type="match status" value="1"/>
</dbReference>
<evidence type="ECO:0000259" key="5">
    <source>
        <dbReference type="PROSITE" id="PS51755"/>
    </source>
</evidence>
<dbReference type="RefSeq" id="WP_205493291.1">
    <property type="nucleotide sequence ID" value="NZ_JAFHAP010000005.1"/>
</dbReference>
<keyword evidence="3" id="KW-0804">Transcription</keyword>
<dbReference type="InterPro" id="IPR016032">
    <property type="entry name" value="Sig_transdc_resp-reg_C-effctor"/>
</dbReference>
<sequence length="245" mass="28281">MNQILLMTNNLKMVKLVRKYLSNNKIKLDRISPCDMHKALKQPDQYLAILIDTCGLDPKSLESVIVTNQKHGVPFILLNGSQDNVKRTLSLFHDLYHASLMKAKLENDSKIMLNRYVVFDLKKHLVINRNQVIPLPSVEYKLLKALCEKSPGYLSTQQLLDIVWGENKFVNVDTVYVHIRRLRQKIEITPDNPRILINRKGVGYRIKSDFDHINQEESHWAEQISQNKFSQGEIEVGSGNTFTGR</sequence>
<feature type="DNA-binding region" description="OmpR/PhoB-type" evidence="4">
    <location>
        <begin position="108"/>
        <end position="208"/>
    </location>
</feature>
<name>A0ABS2WGX0_9BACL</name>
<organism evidence="6 7">
    <name type="scientific">Polycladomyces zharkentensis</name>
    <dbReference type="NCBI Taxonomy" id="2807616"/>
    <lineage>
        <taxon>Bacteria</taxon>
        <taxon>Bacillati</taxon>
        <taxon>Bacillota</taxon>
        <taxon>Bacilli</taxon>
        <taxon>Bacillales</taxon>
        <taxon>Thermoactinomycetaceae</taxon>
        <taxon>Polycladomyces</taxon>
    </lineage>
</organism>
<reference evidence="6" key="1">
    <citation type="journal article" date="2024" name="Int. J. Syst. Evol. Microbiol.">
        <title>Polycladomyces zharkentensis sp. nov., a novel thermophilic cellulose- and starch-degrading member of the Bacillota from a geothermal aquifer in Kazakhstan.</title>
        <authorList>
            <person name="Mashzhan A."/>
            <person name="Kistaubayeva A."/>
            <person name="Javier-Lopez R."/>
            <person name="Bissenova U."/>
            <person name="Bissenbay A."/>
            <person name="Birkeland N.K."/>
        </authorList>
    </citation>
    <scope>NUCLEOTIDE SEQUENCE</scope>
    <source>
        <strain evidence="6">ZKZ2T</strain>
    </source>
</reference>
<keyword evidence="1" id="KW-0805">Transcription regulation</keyword>
<gene>
    <name evidence="6" type="ORF">JQC72_04575</name>
</gene>
<feature type="domain" description="OmpR/PhoB-type" evidence="5">
    <location>
        <begin position="108"/>
        <end position="208"/>
    </location>
</feature>
<keyword evidence="7" id="KW-1185">Reference proteome</keyword>
<evidence type="ECO:0000256" key="3">
    <source>
        <dbReference type="ARBA" id="ARBA00023163"/>
    </source>
</evidence>
<evidence type="ECO:0000256" key="2">
    <source>
        <dbReference type="ARBA" id="ARBA00023125"/>
    </source>
</evidence>
<dbReference type="InterPro" id="IPR036388">
    <property type="entry name" value="WH-like_DNA-bd_sf"/>
</dbReference>
<evidence type="ECO:0000256" key="4">
    <source>
        <dbReference type="PROSITE-ProRule" id="PRU01091"/>
    </source>
</evidence>
<dbReference type="PROSITE" id="PS51755">
    <property type="entry name" value="OMPR_PHOB"/>
    <property type="match status" value="1"/>
</dbReference>
<evidence type="ECO:0000313" key="7">
    <source>
        <dbReference type="Proteomes" id="UP001177120"/>
    </source>
</evidence>
<protein>
    <submittedName>
        <fullName evidence="6">Winged helix-turn-helix domain-containing protein</fullName>
    </submittedName>
</protein>
<accession>A0ABS2WGX0</accession>
<dbReference type="Proteomes" id="UP001177120">
    <property type="component" value="Unassembled WGS sequence"/>
</dbReference>
<dbReference type="Pfam" id="PF00486">
    <property type="entry name" value="Trans_reg_C"/>
    <property type="match status" value="1"/>
</dbReference>
<dbReference type="SUPFAM" id="SSF46894">
    <property type="entry name" value="C-terminal effector domain of the bipartite response regulators"/>
    <property type="match status" value="1"/>
</dbReference>
<evidence type="ECO:0000256" key="1">
    <source>
        <dbReference type="ARBA" id="ARBA00023015"/>
    </source>
</evidence>
<proteinExistence type="predicted"/>
<evidence type="ECO:0000313" key="6">
    <source>
        <dbReference type="EMBL" id="MBN2908797.1"/>
    </source>
</evidence>
<comment type="caution">
    <text evidence="6">The sequence shown here is derived from an EMBL/GenBank/DDBJ whole genome shotgun (WGS) entry which is preliminary data.</text>
</comment>
<dbReference type="CDD" id="cd00383">
    <property type="entry name" value="trans_reg_C"/>
    <property type="match status" value="1"/>
</dbReference>
<dbReference type="EMBL" id="JAFHAP010000005">
    <property type="protein sequence ID" value="MBN2908797.1"/>
    <property type="molecule type" value="Genomic_DNA"/>
</dbReference>
<keyword evidence="2 4" id="KW-0238">DNA-binding</keyword>